<dbReference type="Proteomes" id="UP001281761">
    <property type="component" value="Unassembled WGS sequence"/>
</dbReference>
<evidence type="ECO:0000313" key="3">
    <source>
        <dbReference type="EMBL" id="KAK2960781.1"/>
    </source>
</evidence>
<name>A0ABQ9YAK5_9EUKA</name>
<sequence length="287" mass="31963">MSFIIFVLSTLNADSIVDIINNDPTSTWVAVEYHPSIMSREKMKRRLGAYLPPRPSHKLVPRNDLPENFDSREQWPGLILGVRDQGDCGSCWAFAITSCAGDRLGVQGRGVGDLSPQDLVSCDTDDYGCGGSSLDPAWQWMFTDGVTTEQCIPYVSGSGRVPVCPAKCKDGSKIQRYRPSKWLYLQDSQMQDEIIQRGPIQVAFTVYDDFRTYKSGVYIHKTGAQGGGHAVLCLGWGVEDGTPYWLCQNSWGAEWGDQGYFKILRGDNHCGIESYAYTGHFTYPRSV</sequence>
<dbReference type="InterPro" id="IPR038765">
    <property type="entry name" value="Papain-like_cys_pep_sf"/>
</dbReference>
<dbReference type="EC" id="3.4.22.1" evidence="3"/>
<dbReference type="CDD" id="cd02620">
    <property type="entry name" value="Peptidase_C1A_CathepsinB"/>
    <property type="match status" value="1"/>
</dbReference>
<dbReference type="PROSITE" id="PS00640">
    <property type="entry name" value="THIOL_PROTEASE_ASN"/>
    <property type="match status" value="1"/>
</dbReference>
<dbReference type="PRINTS" id="PR00705">
    <property type="entry name" value="PAPAIN"/>
</dbReference>
<dbReference type="Gene3D" id="3.90.70.10">
    <property type="entry name" value="Cysteine proteinases"/>
    <property type="match status" value="1"/>
</dbReference>
<dbReference type="Pfam" id="PF00112">
    <property type="entry name" value="Peptidase_C1"/>
    <property type="match status" value="1"/>
</dbReference>
<organism evidence="3 4">
    <name type="scientific">Blattamonas nauphoetae</name>
    <dbReference type="NCBI Taxonomy" id="2049346"/>
    <lineage>
        <taxon>Eukaryota</taxon>
        <taxon>Metamonada</taxon>
        <taxon>Preaxostyla</taxon>
        <taxon>Oxymonadida</taxon>
        <taxon>Blattamonas</taxon>
    </lineage>
</organism>
<dbReference type="SUPFAM" id="SSF54001">
    <property type="entry name" value="Cysteine proteinases"/>
    <property type="match status" value="1"/>
</dbReference>
<dbReference type="GO" id="GO:0004197">
    <property type="term" value="F:cysteine-type endopeptidase activity"/>
    <property type="evidence" value="ECO:0007669"/>
    <property type="project" value="UniProtKB-EC"/>
</dbReference>
<dbReference type="InterPro" id="IPR000668">
    <property type="entry name" value="Peptidase_C1A_C"/>
</dbReference>
<evidence type="ECO:0000313" key="4">
    <source>
        <dbReference type="Proteomes" id="UP001281761"/>
    </source>
</evidence>
<gene>
    <name evidence="3" type="ORF">BLNAU_4178</name>
</gene>
<keyword evidence="4" id="KW-1185">Reference proteome</keyword>
<protein>
    <submittedName>
        <fullName evidence="3">Cathepsin B</fullName>
        <ecNumber evidence="3">3.4.22.1</ecNumber>
    </submittedName>
</protein>
<dbReference type="PANTHER" id="PTHR12411">
    <property type="entry name" value="CYSTEINE PROTEASE FAMILY C1-RELATED"/>
    <property type="match status" value="1"/>
</dbReference>
<evidence type="ECO:0000256" key="1">
    <source>
        <dbReference type="ARBA" id="ARBA00008455"/>
    </source>
</evidence>
<dbReference type="EMBL" id="JARBJD010000020">
    <property type="protein sequence ID" value="KAK2960781.1"/>
    <property type="molecule type" value="Genomic_DNA"/>
</dbReference>
<keyword evidence="3" id="KW-0378">Hydrolase</keyword>
<evidence type="ECO:0000259" key="2">
    <source>
        <dbReference type="SMART" id="SM00645"/>
    </source>
</evidence>
<dbReference type="SMART" id="SM00645">
    <property type="entry name" value="Pept_C1"/>
    <property type="match status" value="1"/>
</dbReference>
<dbReference type="InterPro" id="IPR013128">
    <property type="entry name" value="Peptidase_C1A"/>
</dbReference>
<reference evidence="3 4" key="1">
    <citation type="journal article" date="2022" name="bioRxiv">
        <title>Genomics of Preaxostyla Flagellates Illuminates Evolutionary Transitions and the Path Towards Mitochondrial Loss.</title>
        <authorList>
            <person name="Novak L.V.F."/>
            <person name="Treitli S.C."/>
            <person name="Pyrih J."/>
            <person name="Halakuc P."/>
            <person name="Pipaliya S.V."/>
            <person name="Vacek V."/>
            <person name="Brzon O."/>
            <person name="Soukal P."/>
            <person name="Eme L."/>
            <person name="Dacks J.B."/>
            <person name="Karnkowska A."/>
            <person name="Elias M."/>
            <person name="Hampl V."/>
        </authorList>
    </citation>
    <scope>NUCLEOTIDE SEQUENCE [LARGE SCALE GENOMIC DNA]</scope>
    <source>
        <strain evidence="3">NAU3</strain>
        <tissue evidence="3">Gut</tissue>
    </source>
</reference>
<comment type="caution">
    <text evidence="3">The sequence shown here is derived from an EMBL/GenBank/DDBJ whole genome shotgun (WGS) entry which is preliminary data.</text>
</comment>
<proteinExistence type="inferred from homology"/>
<accession>A0ABQ9YAK5</accession>
<comment type="similarity">
    <text evidence="1">Belongs to the peptidase C1 family.</text>
</comment>
<feature type="domain" description="Peptidase C1A papain C-terminal" evidence="2">
    <location>
        <begin position="65"/>
        <end position="280"/>
    </location>
</feature>
<dbReference type="InterPro" id="IPR025661">
    <property type="entry name" value="Pept_asp_AS"/>
</dbReference>